<evidence type="ECO:0000256" key="1">
    <source>
        <dbReference type="ARBA" id="ARBA00022801"/>
    </source>
</evidence>
<dbReference type="InterPro" id="IPR029058">
    <property type="entry name" value="AB_hydrolase_fold"/>
</dbReference>
<protein>
    <submittedName>
        <fullName evidence="3">Prolyl oligopeptidase family serine peptidase</fullName>
    </submittedName>
</protein>
<dbReference type="InterPro" id="IPR001375">
    <property type="entry name" value="Peptidase_S9_cat"/>
</dbReference>
<dbReference type="SUPFAM" id="SSF82171">
    <property type="entry name" value="DPP6 N-terminal domain-like"/>
    <property type="match status" value="1"/>
</dbReference>
<dbReference type="SUPFAM" id="SSF53474">
    <property type="entry name" value="alpha/beta-Hydrolases"/>
    <property type="match status" value="1"/>
</dbReference>
<keyword evidence="4" id="KW-1185">Reference proteome</keyword>
<keyword evidence="1" id="KW-0378">Hydrolase</keyword>
<accession>A0ABT8SPK1</accession>
<dbReference type="PANTHER" id="PTHR42776:SF27">
    <property type="entry name" value="DIPEPTIDYL PEPTIDASE FAMILY MEMBER 6"/>
    <property type="match status" value="1"/>
</dbReference>
<proteinExistence type="predicted"/>
<reference evidence="3" key="1">
    <citation type="submission" date="2023-07" db="EMBL/GenBank/DDBJ databases">
        <title>Brevundimonas soil sp. nov., isolated from the soil of chemical plant.</title>
        <authorList>
            <person name="Wu N."/>
        </authorList>
    </citation>
    <scope>NUCLEOTIDE SEQUENCE</scope>
    <source>
        <strain evidence="3">XZ-24</strain>
    </source>
</reference>
<dbReference type="Gene3D" id="3.40.50.1820">
    <property type="entry name" value="alpha/beta hydrolase"/>
    <property type="match status" value="1"/>
</dbReference>
<name>A0ABT8SPK1_9CAUL</name>
<sequence length="666" mass="73371">MSGPALALSQQPAAPAAQSQLRIPTIEQLAAHPVMSSFAVSPNGRYIAALQSEGDTRVVRVWDTQNFTAEPRTFNSTGPQLQGVGFVSDGVIAISAFEPFDSGTFHSFRGKLFFVNIDGSGGWRDPLTSIRARSQAEEQMLRLSSAQIIDDLPRDPDNVLMQVGADVYLYNVNNGRIERLLRGGEDIISYDTDHTGAIRARSLVGRDGEGLYIATEFRSGDGDWQEHIRTRPRDREVFSVAAFSSDPNVAFVISNRNRDKAAIFEYDIAARRLADEPAFAHPLFEAQGVSIWDAPGPDQGEVASFTFAGPRSTEFPILPQYEALLAGINQALNIEEQVTPVTDPATGRTARIRFAADRYAQVVSASDDLNTAVVWVGGPNDPGAYYLLQDKSRLQLLSRPHPDLDPAVLGRTTFTSYEARDGLDIPAFVTRPSEALYGPGPYPTVILPHGGPWSRDNLEWDWSLWPQMLASRGYAVIQPQFRGSDGWGKRLWMAGDNQWGQTMQDDLDDAVGWAVEQGIAQRERVAMFGFSYGGYAAMAAAVRPNGLYKCAISGAGVSDLTRIRNALFRNPYQREAQRDTVSGLSPLTQAANISIPILVYHGVRDQTVPIEQSVMFYERARAAGRDIRYEELPDFAHGQAYTREVNQRQLRLIEEYLRTGCGGSGL</sequence>
<gene>
    <name evidence="3" type="ORF">Q0812_10005</name>
</gene>
<evidence type="ECO:0000313" key="3">
    <source>
        <dbReference type="EMBL" id="MDO1559758.1"/>
    </source>
</evidence>
<dbReference type="Proteomes" id="UP001169063">
    <property type="component" value="Unassembled WGS sequence"/>
</dbReference>
<evidence type="ECO:0000313" key="4">
    <source>
        <dbReference type="Proteomes" id="UP001169063"/>
    </source>
</evidence>
<organism evidence="3 4">
    <name type="scientific">Peiella sedimenti</name>
    <dbReference type="NCBI Taxonomy" id="3061083"/>
    <lineage>
        <taxon>Bacteria</taxon>
        <taxon>Pseudomonadati</taxon>
        <taxon>Pseudomonadota</taxon>
        <taxon>Alphaproteobacteria</taxon>
        <taxon>Caulobacterales</taxon>
        <taxon>Caulobacteraceae</taxon>
        <taxon>Peiella</taxon>
    </lineage>
</organism>
<dbReference type="PANTHER" id="PTHR42776">
    <property type="entry name" value="SERINE PEPTIDASE S9 FAMILY MEMBER"/>
    <property type="match status" value="1"/>
</dbReference>
<dbReference type="RefSeq" id="WP_302110191.1">
    <property type="nucleotide sequence ID" value="NZ_JAUKTR010000004.1"/>
</dbReference>
<comment type="caution">
    <text evidence="3">The sequence shown here is derived from an EMBL/GenBank/DDBJ whole genome shotgun (WGS) entry which is preliminary data.</text>
</comment>
<evidence type="ECO:0000259" key="2">
    <source>
        <dbReference type="Pfam" id="PF00326"/>
    </source>
</evidence>
<dbReference type="Pfam" id="PF00326">
    <property type="entry name" value="Peptidase_S9"/>
    <property type="match status" value="1"/>
</dbReference>
<feature type="domain" description="Peptidase S9 prolyl oligopeptidase catalytic" evidence="2">
    <location>
        <begin position="463"/>
        <end position="657"/>
    </location>
</feature>
<dbReference type="EMBL" id="JAUKTR010000004">
    <property type="protein sequence ID" value="MDO1559758.1"/>
    <property type="molecule type" value="Genomic_DNA"/>
</dbReference>